<evidence type="ECO:0000256" key="10">
    <source>
        <dbReference type="SAM" id="Phobius"/>
    </source>
</evidence>
<comment type="subcellular location">
    <subcellularLocation>
        <location evidence="1">Cell membrane</location>
        <topology evidence="1">Single-pass type I membrane protein</topology>
    </subcellularLocation>
</comment>
<comment type="similarity">
    <text evidence="2">Belongs to the RLP family.</text>
</comment>
<keyword evidence="14" id="KW-1185">Reference proteome</keyword>
<organism evidence="13 14">
    <name type="scientific">Urochloa decumbens</name>
    <dbReference type="NCBI Taxonomy" id="240449"/>
    <lineage>
        <taxon>Eukaryota</taxon>
        <taxon>Viridiplantae</taxon>
        <taxon>Streptophyta</taxon>
        <taxon>Embryophyta</taxon>
        <taxon>Tracheophyta</taxon>
        <taxon>Spermatophyta</taxon>
        <taxon>Magnoliopsida</taxon>
        <taxon>Liliopsida</taxon>
        <taxon>Poales</taxon>
        <taxon>Poaceae</taxon>
        <taxon>PACMAD clade</taxon>
        <taxon>Panicoideae</taxon>
        <taxon>Panicodae</taxon>
        <taxon>Paniceae</taxon>
        <taxon>Melinidinae</taxon>
        <taxon>Urochloa</taxon>
    </lineage>
</organism>
<proteinExistence type="inferred from homology"/>
<gene>
    <name evidence="13" type="ORF">URODEC1_LOCUS44044</name>
</gene>
<keyword evidence="7" id="KW-0677">Repeat</keyword>
<feature type="transmembrane region" description="Helical" evidence="10">
    <location>
        <begin position="656"/>
        <end position="676"/>
    </location>
</feature>
<reference evidence="14" key="1">
    <citation type="submission" date="2024-06" db="EMBL/GenBank/DDBJ databases">
        <authorList>
            <person name="Ryan C."/>
        </authorList>
    </citation>
    <scope>NUCLEOTIDE SEQUENCE [LARGE SCALE GENOMIC DNA]</scope>
</reference>
<dbReference type="InterPro" id="IPR053211">
    <property type="entry name" value="DNA_repair-toleration"/>
</dbReference>
<dbReference type="FunFam" id="3.80.10.10:FF:000403">
    <property type="entry name" value="Receptor-like protein 2"/>
    <property type="match status" value="1"/>
</dbReference>
<keyword evidence="6" id="KW-0732">Signal</keyword>
<keyword evidence="4" id="KW-0433">Leucine-rich repeat</keyword>
<protein>
    <recommendedName>
        <fullName evidence="15">Leucine-rich repeat-containing N-terminal plant-type domain-containing protein</fullName>
    </recommendedName>
</protein>
<dbReference type="GO" id="GO:0005886">
    <property type="term" value="C:plasma membrane"/>
    <property type="evidence" value="ECO:0007669"/>
    <property type="project" value="UniProtKB-SubCell"/>
</dbReference>
<evidence type="ECO:0000256" key="9">
    <source>
        <dbReference type="ARBA" id="ARBA00023136"/>
    </source>
</evidence>
<evidence type="ECO:0000256" key="6">
    <source>
        <dbReference type="ARBA" id="ARBA00022729"/>
    </source>
</evidence>
<sequence length="686" mass="75151">MSVTRHPLLCSSSKSMSTNKFPLPVYGIALVLMLCFASPSINCCLLHEKTTLIKFLNGLSAQGGLNMSRRNDTNCCKWEGITCSMDGMVTDVLLASRSLEGTISPCLGNLTRLMRLNLSSNLLFGSLPQELVSSSSIIVLDISFNRLTGGLKELPYTAHTRPLQVLNISSNLFRGSFPSTTWETMKNLVVLNASNNSFTGQLPTQFCTSSPSLAVLELCYNQFSEKIPPGLGSCSMLRVLIGVSIFSLERFARNTSNFSGIIPKSIGHLKRLEELHLNNNMMYGELPPTLINCTNLMTINLQTNNFSGELTKVNFSNLPNLKIMDLMSNSFSGTIPKGIYSCRNLTALRLSFNKFDGQLPDGIGNLKLLTFLSLGNNGLKNITNALQMLGSSKNLITLLIGKNFRHETMPQDGRLGGFENIQILSLDGCALYGKIPHWLAKLTNLGVLMLHDNRLTGPIPDWISSLNFLFYLQLSNNNLTGEIPKALMQMPMLRSEAANHLDPRSFLLPIYSGPSLQLSVAGAFRKELVLSVNKLDGEIPPEIGQLKTIWGLNFSSNLLSGVIPQSICNLTSLQLLDLSSNHLTGTIPSALNNLHFLSKFNISNNELQGPVPTGGQFNTFQSSSFSGNPKLCGRVLNCQCNSIETAPLSIISAKEWGTEVIFSIAFGLFFGVGLLYDQLVLYRFFG</sequence>
<keyword evidence="8 10" id="KW-1133">Transmembrane helix</keyword>
<feature type="domain" description="Leucine-rich repeat-containing N-terminal plant-type" evidence="11">
    <location>
        <begin position="47"/>
        <end position="84"/>
    </location>
</feature>
<dbReference type="InterPro" id="IPR055414">
    <property type="entry name" value="LRR_R13L4/SHOC2-like"/>
</dbReference>
<dbReference type="InterPro" id="IPR032675">
    <property type="entry name" value="LRR_dom_sf"/>
</dbReference>
<dbReference type="SUPFAM" id="SSF52058">
    <property type="entry name" value="L domain-like"/>
    <property type="match status" value="2"/>
</dbReference>
<evidence type="ECO:0000259" key="11">
    <source>
        <dbReference type="Pfam" id="PF08263"/>
    </source>
</evidence>
<dbReference type="InterPro" id="IPR003591">
    <property type="entry name" value="Leu-rich_rpt_typical-subtyp"/>
</dbReference>
<dbReference type="InterPro" id="IPR013210">
    <property type="entry name" value="LRR_N_plant-typ"/>
</dbReference>
<evidence type="ECO:0000256" key="8">
    <source>
        <dbReference type="ARBA" id="ARBA00022989"/>
    </source>
</evidence>
<evidence type="ECO:0008006" key="15">
    <source>
        <dbReference type="Google" id="ProtNLM"/>
    </source>
</evidence>
<evidence type="ECO:0000256" key="5">
    <source>
        <dbReference type="ARBA" id="ARBA00022692"/>
    </source>
</evidence>
<evidence type="ECO:0000256" key="3">
    <source>
        <dbReference type="ARBA" id="ARBA00022475"/>
    </source>
</evidence>
<dbReference type="InterPro" id="IPR001611">
    <property type="entry name" value="Leu-rich_rpt"/>
</dbReference>
<dbReference type="EMBL" id="OZ075129">
    <property type="protein sequence ID" value="CAL4959832.1"/>
    <property type="molecule type" value="Genomic_DNA"/>
</dbReference>
<keyword evidence="5 10" id="KW-0812">Transmembrane</keyword>
<evidence type="ECO:0000256" key="2">
    <source>
        <dbReference type="ARBA" id="ARBA00009592"/>
    </source>
</evidence>
<dbReference type="PANTHER" id="PTHR48060:SF19">
    <property type="entry name" value="LEUCINE-RICH REPEAT-CONTAINING N-TERMINAL PLANT-TYPE DOMAIN-CONTAINING PROTEIN"/>
    <property type="match status" value="1"/>
</dbReference>
<feature type="domain" description="Disease resistance R13L4/SHOC-2-like LRR" evidence="12">
    <location>
        <begin position="316"/>
        <end position="495"/>
    </location>
</feature>
<keyword evidence="9 10" id="KW-0472">Membrane</keyword>
<dbReference type="AlphaFoldDB" id="A0ABC8ZES6"/>
<evidence type="ECO:0000256" key="7">
    <source>
        <dbReference type="ARBA" id="ARBA00022737"/>
    </source>
</evidence>
<feature type="transmembrane region" description="Helical" evidence="10">
    <location>
        <begin position="21"/>
        <end position="41"/>
    </location>
</feature>
<evidence type="ECO:0000313" key="13">
    <source>
        <dbReference type="EMBL" id="CAL4959832.1"/>
    </source>
</evidence>
<evidence type="ECO:0000313" key="14">
    <source>
        <dbReference type="Proteomes" id="UP001497457"/>
    </source>
</evidence>
<dbReference type="Proteomes" id="UP001497457">
    <property type="component" value="Chromosome 19rd"/>
</dbReference>
<name>A0ABC8ZES6_9POAL</name>
<dbReference type="SMART" id="SM00369">
    <property type="entry name" value="LRR_TYP"/>
    <property type="match status" value="7"/>
</dbReference>
<evidence type="ECO:0000259" key="12">
    <source>
        <dbReference type="Pfam" id="PF23598"/>
    </source>
</evidence>
<dbReference type="Pfam" id="PF08263">
    <property type="entry name" value="LRRNT_2"/>
    <property type="match status" value="1"/>
</dbReference>
<reference evidence="13 14" key="2">
    <citation type="submission" date="2024-10" db="EMBL/GenBank/DDBJ databases">
        <authorList>
            <person name="Ryan C."/>
        </authorList>
    </citation>
    <scope>NUCLEOTIDE SEQUENCE [LARGE SCALE GENOMIC DNA]</scope>
</reference>
<dbReference type="PRINTS" id="PR00019">
    <property type="entry name" value="LEURICHRPT"/>
</dbReference>
<evidence type="ECO:0000256" key="1">
    <source>
        <dbReference type="ARBA" id="ARBA00004251"/>
    </source>
</evidence>
<accession>A0ABC8ZES6</accession>
<dbReference type="Pfam" id="PF00560">
    <property type="entry name" value="LRR_1"/>
    <property type="match status" value="4"/>
</dbReference>
<dbReference type="PANTHER" id="PTHR48060">
    <property type="entry name" value="DNA DAMAGE-REPAIR/TOLERATION PROTEIN DRT100"/>
    <property type="match status" value="1"/>
</dbReference>
<evidence type="ECO:0000256" key="4">
    <source>
        <dbReference type="ARBA" id="ARBA00022614"/>
    </source>
</evidence>
<keyword evidence="3" id="KW-1003">Cell membrane</keyword>
<dbReference type="Gene3D" id="3.80.10.10">
    <property type="entry name" value="Ribonuclease Inhibitor"/>
    <property type="match status" value="4"/>
</dbReference>
<dbReference type="FunFam" id="3.80.10.10:FF:000213">
    <property type="entry name" value="Tyrosine-sulfated glycopeptide receptor 1"/>
    <property type="match status" value="1"/>
</dbReference>
<dbReference type="Pfam" id="PF23598">
    <property type="entry name" value="LRR_14"/>
    <property type="match status" value="1"/>
</dbReference>